<dbReference type="InterPro" id="IPR043502">
    <property type="entry name" value="DNA/RNA_pol_sf"/>
</dbReference>
<name>A0AAN5CGZ7_9BILA</name>
<dbReference type="PANTHER" id="PTHR33568">
    <property type="entry name" value="DNA POLYMERASE"/>
    <property type="match status" value="1"/>
</dbReference>
<feature type="non-terminal residue" evidence="1">
    <location>
        <position position="1"/>
    </location>
</feature>
<evidence type="ECO:0008006" key="3">
    <source>
        <dbReference type="Google" id="ProtNLM"/>
    </source>
</evidence>
<sequence>DPAMRLVCKLCNNSGWGKLCEVPHHTKNEYIKAEDFHALATDPRIEMLSAQIVDLFDGEETMRVRHRPKQETIRANRYSAVHHSVLVTAYARVLLYEIVEKVGTGAGYMDTDSVMFEM</sequence>
<dbReference type="Gene3D" id="3.90.1600.10">
    <property type="entry name" value="Palm domain of DNA polymerase"/>
    <property type="match status" value="1"/>
</dbReference>
<keyword evidence="2" id="KW-1185">Reference proteome</keyword>
<proteinExistence type="predicted"/>
<comment type="caution">
    <text evidence="1">The sequence shown here is derived from an EMBL/GenBank/DDBJ whole genome shotgun (WGS) entry which is preliminary data.</text>
</comment>
<organism evidence="1 2">
    <name type="scientific">Pristionchus mayeri</name>
    <dbReference type="NCBI Taxonomy" id="1317129"/>
    <lineage>
        <taxon>Eukaryota</taxon>
        <taxon>Metazoa</taxon>
        <taxon>Ecdysozoa</taxon>
        <taxon>Nematoda</taxon>
        <taxon>Chromadorea</taxon>
        <taxon>Rhabditida</taxon>
        <taxon>Rhabditina</taxon>
        <taxon>Diplogasteromorpha</taxon>
        <taxon>Diplogasteroidea</taxon>
        <taxon>Neodiplogasteridae</taxon>
        <taxon>Pristionchus</taxon>
    </lineage>
</organism>
<dbReference type="SUPFAM" id="SSF56672">
    <property type="entry name" value="DNA/RNA polymerases"/>
    <property type="match status" value="1"/>
</dbReference>
<evidence type="ECO:0000313" key="2">
    <source>
        <dbReference type="Proteomes" id="UP001328107"/>
    </source>
</evidence>
<dbReference type="EMBL" id="BTRK01000003">
    <property type="protein sequence ID" value="GMR44252.1"/>
    <property type="molecule type" value="Genomic_DNA"/>
</dbReference>
<reference evidence="2" key="1">
    <citation type="submission" date="2022-10" db="EMBL/GenBank/DDBJ databases">
        <title>Genome assembly of Pristionchus species.</title>
        <authorList>
            <person name="Yoshida K."/>
            <person name="Sommer R.J."/>
        </authorList>
    </citation>
    <scope>NUCLEOTIDE SEQUENCE [LARGE SCALE GENOMIC DNA]</scope>
    <source>
        <strain evidence="2">RS5460</strain>
    </source>
</reference>
<feature type="non-terminal residue" evidence="1">
    <location>
        <position position="118"/>
    </location>
</feature>
<gene>
    <name evidence="1" type="ORF">PMAYCL1PPCAC_14447</name>
</gene>
<dbReference type="Proteomes" id="UP001328107">
    <property type="component" value="Unassembled WGS sequence"/>
</dbReference>
<accession>A0AAN5CGZ7</accession>
<dbReference type="PANTHER" id="PTHR33568:SF3">
    <property type="entry name" value="DNA-DIRECTED DNA POLYMERASE"/>
    <property type="match status" value="1"/>
</dbReference>
<protein>
    <recommendedName>
        <fullName evidence="3">DNA-directed DNA polymerase</fullName>
    </recommendedName>
</protein>
<dbReference type="InterPro" id="IPR023211">
    <property type="entry name" value="DNA_pol_palm_dom_sf"/>
</dbReference>
<dbReference type="AlphaFoldDB" id="A0AAN5CGZ7"/>
<evidence type="ECO:0000313" key="1">
    <source>
        <dbReference type="EMBL" id="GMR44252.1"/>
    </source>
</evidence>